<name>A0A0A9HP36_ARUDO</name>
<protein>
    <submittedName>
        <fullName evidence="1">Uncharacterized protein</fullName>
    </submittedName>
</protein>
<dbReference type="AlphaFoldDB" id="A0A0A9HP36"/>
<sequence length="19" mass="1845">MGGGGQAGDASDGREPRVK</sequence>
<accession>A0A0A9HP36</accession>
<evidence type="ECO:0000313" key="1">
    <source>
        <dbReference type="EMBL" id="JAE34658.1"/>
    </source>
</evidence>
<proteinExistence type="predicted"/>
<reference evidence="1" key="1">
    <citation type="submission" date="2014-09" db="EMBL/GenBank/DDBJ databases">
        <authorList>
            <person name="Magalhaes I.L.F."/>
            <person name="Oliveira U."/>
            <person name="Santos F.R."/>
            <person name="Vidigal T.H.D.A."/>
            <person name="Brescovit A.D."/>
            <person name="Santos A.J."/>
        </authorList>
    </citation>
    <scope>NUCLEOTIDE SEQUENCE</scope>
    <source>
        <tissue evidence="1">Shoot tissue taken approximately 20 cm above the soil surface</tissue>
    </source>
</reference>
<reference evidence="1" key="2">
    <citation type="journal article" date="2015" name="Data Brief">
        <title>Shoot transcriptome of the giant reed, Arundo donax.</title>
        <authorList>
            <person name="Barrero R.A."/>
            <person name="Guerrero F.D."/>
            <person name="Moolhuijzen P."/>
            <person name="Goolsby J.A."/>
            <person name="Tidwell J."/>
            <person name="Bellgard S.E."/>
            <person name="Bellgard M.I."/>
        </authorList>
    </citation>
    <scope>NUCLEOTIDE SEQUENCE</scope>
    <source>
        <tissue evidence="1">Shoot tissue taken approximately 20 cm above the soil surface</tissue>
    </source>
</reference>
<organism evidence="1">
    <name type="scientific">Arundo donax</name>
    <name type="common">Giant reed</name>
    <name type="synonym">Donax arundinaceus</name>
    <dbReference type="NCBI Taxonomy" id="35708"/>
    <lineage>
        <taxon>Eukaryota</taxon>
        <taxon>Viridiplantae</taxon>
        <taxon>Streptophyta</taxon>
        <taxon>Embryophyta</taxon>
        <taxon>Tracheophyta</taxon>
        <taxon>Spermatophyta</taxon>
        <taxon>Magnoliopsida</taxon>
        <taxon>Liliopsida</taxon>
        <taxon>Poales</taxon>
        <taxon>Poaceae</taxon>
        <taxon>PACMAD clade</taxon>
        <taxon>Arundinoideae</taxon>
        <taxon>Arundineae</taxon>
        <taxon>Arundo</taxon>
    </lineage>
</organism>
<dbReference type="EMBL" id="GBRH01163238">
    <property type="protein sequence ID" value="JAE34658.1"/>
    <property type="molecule type" value="Transcribed_RNA"/>
</dbReference>